<evidence type="ECO:0000313" key="2">
    <source>
        <dbReference type="Proteomes" id="UP000220106"/>
    </source>
</evidence>
<sequence length="96" mass="11263">MLKSLDIKHLIIGGVFTDCCVLATVLDADCPFLSLHKINYRKLIVHKIIRLKMTSNLVVVRRNKKIKIILHFLESISFIVMYNWETQLRFFQDSVD</sequence>
<dbReference type="Gene3D" id="3.40.50.850">
    <property type="entry name" value="Isochorismatase-like"/>
    <property type="match status" value="1"/>
</dbReference>
<reference evidence="1 2" key="1">
    <citation type="submission" date="2017-09" db="EMBL/GenBank/DDBJ databases">
        <title>Large-scale bioinformatics analysis of Bacillus genomes uncovers conserved roles of natural products in bacterial physiology.</title>
        <authorList>
            <consortium name="Agbiome Team Llc"/>
            <person name="Bleich R.M."/>
            <person name="Kirk G.J."/>
            <person name="Santa Maria K.C."/>
            <person name="Allen S.E."/>
            <person name="Farag S."/>
            <person name="Shank E.A."/>
            <person name="Bowers A."/>
        </authorList>
    </citation>
    <scope>NUCLEOTIDE SEQUENCE [LARGE SCALE GENOMIC DNA]</scope>
    <source>
        <strain evidence="1 2">AFS003229</strain>
    </source>
</reference>
<dbReference type="AlphaFoldDB" id="A0AAX0S5A4"/>
<dbReference type="Proteomes" id="UP000220106">
    <property type="component" value="Unassembled WGS sequence"/>
</dbReference>
<comment type="caution">
    <text evidence="1">The sequence shown here is derived from an EMBL/GenBank/DDBJ whole genome shotgun (WGS) entry which is preliminary data.</text>
</comment>
<accession>A0AAX0S5A4</accession>
<proteinExistence type="predicted"/>
<gene>
    <name evidence="1" type="ORF">CN689_05475</name>
</gene>
<evidence type="ECO:0000313" key="1">
    <source>
        <dbReference type="EMBL" id="PEJ35910.1"/>
    </source>
</evidence>
<protein>
    <recommendedName>
        <fullName evidence="3">Isochorismatase-like domain-containing protein</fullName>
    </recommendedName>
</protein>
<organism evidence="1 2">
    <name type="scientific">Peribacillus butanolivorans</name>
    <dbReference type="NCBI Taxonomy" id="421767"/>
    <lineage>
        <taxon>Bacteria</taxon>
        <taxon>Bacillati</taxon>
        <taxon>Bacillota</taxon>
        <taxon>Bacilli</taxon>
        <taxon>Bacillales</taxon>
        <taxon>Bacillaceae</taxon>
        <taxon>Peribacillus</taxon>
    </lineage>
</organism>
<name>A0AAX0S5A4_9BACI</name>
<evidence type="ECO:0008006" key="3">
    <source>
        <dbReference type="Google" id="ProtNLM"/>
    </source>
</evidence>
<dbReference type="EMBL" id="NUEQ01000011">
    <property type="protein sequence ID" value="PEJ35910.1"/>
    <property type="molecule type" value="Genomic_DNA"/>
</dbReference>
<dbReference type="SUPFAM" id="SSF52499">
    <property type="entry name" value="Isochorismatase-like hydrolases"/>
    <property type="match status" value="1"/>
</dbReference>
<dbReference type="InterPro" id="IPR036380">
    <property type="entry name" value="Isochorismatase-like_sf"/>
</dbReference>